<dbReference type="OrthoDB" id="5415512at2759"/>
<dbReference type="KEGG" id="ptkz:JDV02_001324"/>
<accession>A0A9Q8Q6V1</accession>
<dbReference type="AlphaFoldDB" id="A0A9Q8Q6V1"/>
<name>A0A9Q8Q6V1_9HYPO</name>
<keyword evidence="3" id="KW-1185">Reference proteome</keyword>
<evidence type="ECO:0000313" key="3">
    <source>
        <dbReference type="Proteomes" id="UP000829364"/>
    </source>
</evidence>
<feature type="compositionally biased region" description="Polar residues" evidence="1">
    <location>
        <begin position="243"/>
        <end position="266"/>
    </location>
</feature>
<feature type="region of interest" description="Disordered" evidence="1">
    <location>
        <begin position="238"/>
        <end position="291"/>
    </location>
</feature>
<feature type="compositionally biased region" description="Basic and acidic residues" evidence="1">
    <location>
        <begin position="76"/>
        <end position="90"/>
    </location>
</feature>
<proteinExistence type="predicted"/>
<protein>
    <submittedName>
        <fullName evidence="2">Uncharacterized protein</fullName>
    </submittedName>
</protein>
<dbReference type="GeneID" id="72063287"/>
<dbReference type="RefSeq" id="XP_047838204.1">
    <property type="nucleotide sequence ID" value="XM_047982242.1"/>
</dbReference>
<gene>
    <name evidence="2" type="ORF">JDV02_001324</name>
</gene>
<dbReference type="Proteomes" id="UP000829364">
    <property type="component" value="Chromosome 1"/>
</dbReference>
<feature type="region of interest" description="Disordered" evidence="1">
    <location>
        <begin position="1"/>
        <end position="107"/>
    </location>
</feature>
<sequence length="291" mass="31250">MTQSSSMENNIGDCGVSTADDNLERVHDAGGLEGTSRGRRRHRSSTNRKPESTSNKGTKSAKKAVSFTPTVQIRPSSHDQHASRTSHTDVDEANISPADDTMPTRAGSYGDDPAFMAGIRRVSMFRGPVDDEKFASFRPGPSTSYSEIEEYLQSGHHAASPPYDEEPVADFSGGIFGTRSIFASSMKSSSMPDMYGVSSDAAKPQVQDDWHDPSYSTGGFPYQTRSVFSSYAQDAGFEDPPSFRSTRGVFSSTFQSPSGDTPSATYTEPGPCPSVSASFGYEELPGDAANH</sequence>
<evidence type="ECO:0000256" key="1">
    <source>
        <dbReference type="SAM" id="MobiDB-lite"/>
    </source>
</evidence>
<dbReference type="EMBL" id="CP086354">
    <property type="protein sequence ID" value="UNI14723.1"/>
    <property type="molecule type" value="Genomic_DNA"/>
</dbReference>
<reference evidence="2" key="1">
    <citation type="submission" date="2021-11" db="EMBL/GenBank/DDBJ databases">
        <title>Purpureocillium_takamizusanense_genome.</title>
        <authorList>
            <person name="Nguyen N.-H."/>
        </authorList>
    </citation>
    <scope>NUCLEOTIDE SEQUENCE</scope>
    <source>
        <strain evidence="2">PT3</strain>
    </source>
</reference>
<organism evidence="2 3">
    <name type="scientific">Purpureocillium takamizusanense</name>
    <dbReference type="NCBI Taxonomy" id="2060973"/>
    <lineage>
        <taxon>Eukaryota</taxon>
        <taxon>Fungi</taxon>
        <taxon>Dikarya</taxon>
        <taxon>Ascomycota</taxon>
        <taxon>Pezizomycotina</taxon>
        <taxon>Sordariomycetes</taxon>
        <taxon>Hypocreomycetidae</taxon>
        <taxon>Hypocreales</taxon>
        <taxon>Ophiocordycipitaceae</taxon>
        <taxon>Purpureocillium</taxon>
    </lineage>
</organism>
<evidence type="ECO:0000313" key="2">
    <source>
        <dbReference type="EMBL" id="UNI14723.1"/>
    </source>
</evidence>
<feature type="compositionally biased region" description="Basic residues" evidence="1">
    <location>
        <begin position="37"/>
        <end position="46"/>
    </location>
</feature>